<feature type="transmembrane region" description="Helical" evidence="1">
    <location>
        <begin position="90"/>
        <end position="116"/>
    </location>
</feature>
<sequence length="164" mass="17431">MRHGYCRDQNATEWLLSALCWVVVNSGEVLPEFFSVGSGGMRVSFSLGLLLCSLKSSAVLPLWFEVSIVWLVAAALLSKLSEACSQDCSGLVSAGCCATSGLRYAVVVLAGAFWWVSQNGALVVLVEVLPEPVLLGLARIVSAVLLAAEWFVFVLGYCCVAPVV</sequence>
<evidence type="ECO:0000256" key="1">
    <source>
        <dbReference type="SAM" id="Phobius"/>
    </source>
</evidence>
<keyword evidence="1" id="KW-0812">Transmembrane</keyword>
<name>A0A843UQA1_COLES</name>
<protein>
    <recommendedName>
        <fullName evidence="4">Transmembrane protein</fullName>
    </recommendedName>
</protein>
<dbReference type="Proteomes" id="UP000652761">
    <property type="component" value="Unassembled WGS sequence"/>
</dbReference>
<accession>A0A843UQA1</accession>
<reference evidence="2" key="1">
    <citation type="submission" date="2017-07" db="EMBL/GenBank/DDBJ databases">
        <title>Taro Niue Genome Assembly and Annotation.</title>
        <authorList>
            <person name="Atibalentja N."/>
            <person name="Keating K."/>
            <person name="Fields C.J."/>
        </authorList>
    </citation>
    <scope>NUCLEOTIDE SEQUENCE</scope>
    <source>
        <strain evidence="2">Niue_2</strain>
        <tissue evidence="2">Leaf</tissue>
    </source>
</reference>
<gene>
    <name evidence="2" type="ORF">Taro_014489</name>
</gene>
<organism evidence="2 3">
    <name type="scientific">Colocasia esculenta</name>
    <name type="common">Wild taro</name>
    <name type="synonym">Arum esculentum</name>
    <dbReference type="NCBI Taxonomy" id="4460"/>
    <lineage>
        <taxon>Eukaryota</taxon>
        <taxon>Viridiplantae</taxon>
        <taxon>Streptophyta</taxon>
        <taxon>Embryophyta</taxon>
        <taxon>Tracheophyta</taxon>
        <taxon>Spermatophyta</taxon>
        <taxon>Magnoliopsida</taxon>
        <taxon>Liliopsida</taxon>
        <taxon>Araceae</taxon>
        <taxon>Aroideae</taxon>
        <taxon>Colocasieae</taxon>
        <taxon>Colocasia</taxon>
    </lineage>
</organism>
<comment type="caution">
    <text evidence="2">The sequence shown here is derived from an EMBL/GenBank/DDBJ whole genome shotgun (WGS) entry which is preliminary data.</text>
</comment>
<dbReference type="AlphaFoldDB" id="A0A843UQA1"/>
<keyword evidence="3" id="KW-1185">Reference proteome</keyword>
<proteinExistence type="predicted"/>
<feature type="transmembrane region" description="Helical" evidence="1">
    <location>
        <begin position="136"/>
        <end position="160"/>
    </location>
</feature>
<evidence type="ECO:0008006" key="4">
    <source>
        <dbReference type="Google" id="ProtNLM"/>
    </source>
</evidence>
<evidence type="ECO:0000313" key="3">
    <source>
        <dbReference type="Proteomes" id="UP000652761"/>
    </source>
</evidence>
<evidence type="ECO:0000313" key="2">
    <source>
        <dbReference type="EMBL" id="MQL82019.1"/>
    </source>
</evidence>
<keyword evidence="1" id="KW-0472">Membrane</keyword>
<dbReference type="EMBL" id="NMUH01000603">
    <property type="protein sequence ID" value="MQL82019.1"/>
    <property type="molecule type" value="Genomic_DNA"/>
</dbReference>
<keyword evidence="1" id="KW-1133">Transmembrane helix</keyword>